<evidence type="ECO:0000313" key="4">
    <source>
        <dbReference type="Proteomes" id="UP000093069"/>
    </source>
</evidence>
<dbReference type="SUPFAM" id="SSF53448">
    <property type="entry name" value="Nucleotide-diphospho-sugar transferases"/>
    <property type="match status" value="1"/>
</dbReference>
<feature type="domain" description="Glycosyltransferase 2-like" evidence="1">
    <location>
        <begin position="8"/>
        <end position="156"/>
    </location>
</feature>
<dbReference type="InterPro" id="IPR050256">
    <property type="entry name" value="Glycosyltransferase_2"/>
</dbReference>
<reference evidence="3" key="1">
    <citation type="submission" date="2016-01" db="EMBL/GenBank/DDBJ databases">
        <authorList>
            <person name="Oliw E.H."/>
        </authorList>
    </citation>
    <scope>NUCLEOTIDE SEQUENCE</scope>
    <source>
        <strain evidence="3">1</strain>
    </source>
</reference>
<dbReference type="AlphaFoldDB" id="A0A160VU96"/>
<dbReference type="GeneID" id="33321821"/>
<dbReference type="InterPro" id="IPR029044">
    <property type="entry name" value="Nucleotide-diphossugar_trans"/>
</dbReference>
<evidence type="ECO:0000313" key="2">
    <source>
        <dbReference type="EMBL" id="ASJ16396.1"/>
    </source>
</evidence>
<sequence length="215" mass="24006">MFRGFKITIVIPAYNEGKRIGEVLSKIPDFVDEVIVVDDGSTDNTSEVAKSFGATVVRLERNSGKGAALREGVKKANGDIIVLMDADGQHDPREIPKLLEPIIQGKADFVIGKRIIKKGKRPLIRKLSNWITSTLISLKVGEMIEDSQSGFRAIKRGFIPEITSNRYEVETEVLIKAKRLGARIIEVPISTRYDVETGHFKFIDIIRFLKALIKS</sequence>
<name>A0A160VU96_9EURY</name>
<dbReference type="FunFam" id="3.90.550.10:FF:000129">
    <property type="entry name" value="Glycosyltransferase family 2 protein"/>
    <property type="match status" value="1"/>
</dbReference>
<evidence type="ECO:0000313" key="3">
    <source>
        <dbReference type="EMBL" id="CUX78612.1"/>
    </source>
</evidence>
<dbReference type="PANTHER" id="PTHR48090:SF7">
    <property type="entry name" value="RFBJ PROTEIN"/>
    <property type="match status" value="1"/>
</dbReference>
<evidence type="ECO:0000313" key="5">
    <source>
        <dbReference type="Proteomes" id="UP000250189"/>
    </source>
</evidence>
<dbReference type="EMBL" id="CP015193">
    <property type="protein sequence ID" value="ASJ16396.1"/>
    <property type="molecule type" value="Genomic_DNA"/>
</dbReference>
<dbReference type="KEGG" id="tch:CHITON_1833"/>
<reference evidence="4" key="2">
    <citation type="submission" date="2016-01" db="EMBL/GenBank/DDBJ databases">
        <authorList>
            <person name="Vorgias C.E."/>
        </authorList>
    </citation>
    <scope>NUCLEOTIDE SEQUENCE [LARGE SCALE GENOMIC DNA]</scope>
</reference>
<dbReference type="InterPro" id="IPR001173">
    <property type="entry name" value="Glyco_trans_2-like"/>
</dbReference>
<proteinExistence type="predicted"/>
<dbReference type="EMBL" id="LN999010">
    <property type="protein sequence ID" value="CUX78612.1"/>
    <property type="molecule type" value="Genomic_DNA"/>
</dbReference>
<organism evidence="3 4">
    <name type="scientific">Thermococcus chitonophagus</name>
    <dbReference type="NCBI Taxonomy" id="54262"/>
    <lineage>
        <taxon>Archaea</taxon>
        <taxon>Methanobacteriati</taxon>
        <taxon>Methanobacteriota</taxon>
        <taxon>Thermococci</taxon>
        <taxon>Thermococcales</taxon>
        <taxon>Thermococcaceae</taxon>
        <taxon>Thermococcus</taxon>
    </lineage>
</organism>
<dbReference type="STRING" id="54262.CHITON_1833"/>
<dbReference type="Proteomes" id="UP000093069">
    <property type="component" value="Chromosome I"/>
</dbReference>
<gene>
    <name evidence="2" type="ORF">A3L04_04555</name>
    <name evidence="3" type="ORF">CHITON_1833</name>
</gene>
<dbReference type="OrthoDB" id="11098at2157"/>
<dbReference type="Gene3D" id="3.90.550.10">
    <property type="entry name" value="Spore Coat Polysaccharide Biosynthesis Protein SpsA, Chain A"/>
    <property type="match status" value="1"/>
</dbReference>
<dbReference type="RefSeq" id="WP_068578779.1">
    <property type="nucleotide sequence ID" value="NZ_CP015193.1"/>
</dbReference>
<protein>
    <submittedName>
        <fullName evidence="3">Dolichol-phosphate mannose synthase</fullName>
    </submittedName>
</protein>
<evidence type="ECO:0000259" key="1">
    <source>
        <dbReference type="Pfam" id="PF00535"/>
    </source>
</evidence>
<dbReference type="Pfam" id="PF00535">
    <property type="entry name" value="Glycos_transf_2"/>
    <property type="match status" value="1"/>
</dbReference>
<keyword evidence="5" id="KW-1185">Reference proteome</keyword>
<dbReference type="Proteomes" id="UP000250189">
    <property type="component" value="Chromosome"/>
</dbReference>
<dbReference type="CDD" id="cd04179">
    <property type="entry name" value="DPM_DPG-synthase_like"/>
    <property type="match status" value="1"/>
</dbReference>
<reference evidence="2 5" key="3">
    <citation type="submission" date="2016-04" db="EMBL/GenBank/DDBJ databases">
        <title>Complete genome sequence of Thermococcus chitonophagus type strain GC74.</title>
        <authorList>
            <person name="Oger P.M."/>
        </authorList>
    </citation>
    <scope>NUCLEOTIDE SEQUENCE [LARGE SCALE GENOMIC DNA]</scope>
    <source>
        <strain evidence="2 5">GC74</strain>
    </source>
</reference>
<accession>A0A160VU96</accession>
<dbReference type="PANTHER" id="PTHR48090">
    <property type="entry name" value="UNDECAPRENYL-PHOSPHATE 4-DEOXY-4-FORMAMIDO-L-ARABINOSE TRANSFERASE-RELATED"/>
    <property type="match status" value="1"/>
</dbReference>